<accession>A8ZLI0</accession>
<proteinExistence type="predicted"/>
<dbReference type="KEGG" id="amr:AM1_B0288"/>
<evidence type="ECO:0000313" key="1">
    <source>
        <dbReference type="EMBL" id="ABW32007.1"/>
    </source>
</evidence>
<dbReference type="HOGENOM" id="CLU_3323275_0_0_3"/>
<sequence>MARADVDVIANSPSDINVVLIIFYVADELHRKGRQNGP</sequence>
<protein>
    <submittedName>
        <fullName evidence="1">Uncharacterized protein</fullName>
    </submittedName>
</protein>
<evidence type="ECO:0000313" key="2">
    <source>
        <dbReference type="Proteomes" id="UP000000268"/>
    </source>
</evidence>
<gene>
    <name evidence="1" type="ordered locus">AM1_B0288</name>
</gene>
<keyword evidence="1" id="KW-0614">Plasmid</keyword>
<dbReference type="EMBL" id="CP000839">
    <property type="protein sequence ID" value="ABW32007.1"/>
    <property type="molecule type" value="Genomic_DNA"/>
</dbReference>
<dbReference type="Proteomes" id="UP000000268">
    <property type="component" value="Plasmid pREB2"/>
</dbReference>
<dbReference type="AlphaFoldDB" id="A8ZLI0"/>
<keyword evidence="2" id="KW-1185">Reference proteome</keyword>
<name>A8ZLI0_ACAM1</name>
<geneLocation type="plasmid" evidence="1 2">
    <name>pREB2</name>
</geneLocation>
<reference evidence="1 2" key="1">
    <citation type="journal article" date="2008" name="Proc. Natl. Acad. Sci. U.S.A.">
        <title>Niche adaptation and genome expansion in the chlorophyll d-producing cyanobacterium Acaryochloris marina.</title>
        <authorList>
            <person name="Swingley W.D."/>
            <person name="Chen M."/>
            <person name="Cheung P.C."/>
            <person name="Conrad A.L."/>
            <person name="Dejesa L.C."/>
            <person name="Hao J."/>
            <person name="Honchak B.M."/>
            <person name="Karbach L.E."/>
            <person name="Kurdoglu A."/>
            <person name="Lahiri S."/>
            <person name="Mastrian S.D."/>
            <person name="Miyashita H."/>
            <person name="Page L."/>
            <person name="Ramakrishna P."/>
            <person name="Satoh S."/>
            <person name="Sattley W.M."/>
            <person name="Shimada Y."/>
            <person name="Taylor H.L."/>
            <person name="Tomo T."/>
            <person name="Tsuchiya T."/>
            <person name="Wang Z.T."/>
            <person name="Raymond J."/>
            <person name="Mimuro M."/>
            <person name="Blankenship R.E."/>
            <person name="Touchman J.W."/>
        </authorList>
    </citation>
    <scope>NUCLEOTIDE SEQUENCE [LARGE SCALE GENOMIC DNA]</scope>
    <source>
        <strain evidence="2">MBIC 11017</strain>
        <plasmid evidence="2">Plasmid pREB2</plasmid>
    </source>
</reference>
<organism evidence="1 2">
    <name type="scientific">Acaryochloris marina (strain MBIC 11017)</name>
    <dbReference type="NCBI Taxonomy" id="329726"/>
    <lineage>
        <taxon>Bacteria</taxon>
        <taxon>Bacillati</taxon>
        <taxon>Cyanobacteriota</taxon>
        <taxon>Cyanophyceae</taxon>
        <taxon>Acaryochloridales</taxon>
        <taxon>Acaryochloridaceae</taxon>
        <taxon>Acaryochloris</taxon>
    </lineage>
</organism>